<dbReference type="InterPro" id="IPR032710">
    <property type="entry name" value="NTF2-like_dom_sf"/>
</dbReference>
<dbReference type="Pfam" id="PF13577">
    <property type="entry name" value="SnoaL_4"/>
    <property type="match status" value="1"/>
</dbReference>
<reference evidence="2 3" key="1">
    <citation type="journal article" date="2012" name="BMC Genomics">
        <title>Complete genome sequence of Saccharothrix espanaensis DSM 44229T and comparison to the other completely sequenced Pseudonocardiaceae.</title>
        <authorList>
            <person name="Strobel T."/>
            <person name="Al-Dilaimi A."/>
            <person name="Blom J."/>
            <person name="Gessner A."/>
            <person name="Kalinowski J."/>
            <person name="Luzhetska M."/>
            <person name="Puhler A."/>
            <person name="Szczepanowski R."/>
            <person name="Bechthold A."/>
            <person name="Ruckert C."/>
        </authorList>
    </citation>
    <scope>NUCLEOTIDE SEQUENCE [LARGE SCALE GENOMIC DNA]</scope>
    <source>
        <strain evidence="3">ATCC 51144 / DSM 44229 / JCM 9112 / NBRC 15066 / NRRL 15764</strain>
    </source>
</reference>
<sequence length="150" mass="16793">MSAAPTREEIAAVDQVCALFPHVFDNRDLDRFPLVFTEDAVIRLTMGTGREVRGLDAIREFAVAIGPDRVDHHTLDSVVTRAPDDPPDVLRVRSRYLAVLADGGVTNGDYLDEFHRTWAGWRIALRISVPRFPRGPVVPVPDEVLARWLP</sequence>
<dbReference type="CDD" id="cd00531">
    <property type="entry name" value="NTF2_like"/>
    <property type="match status" value="1"/>
</dbReference>
<organism evidence="2 3">
    <name type="scientific">Saccharothrix espanaensis (strain ATCC 51144 / DSM 44229 / JCM 9112 / NBRC 15066 / NRRL 15764)</name>
    <dbReference type="NCBI Taxonomy" id="1179773"/>
    <lineage>
        <taxon>Bacteria</taxon>
        <taxon>Bacillati</taxon>
        <taxon>Actinomycetota</taxon>
        <taxon>Actinomycetes</taxon>
        <taxon>Pseudonocardiales</taxon>
        <taxon>Pseudonocardiaceae</taxon>
        <taxon>Saccharothrix</taxon>
    </lineage>
</organism>
<dbReference type="OrthoDB" id="9180262at2"/>
<dbReference type="STRING" id="1179773.BN6_47340"/>
<dbReference type="RefSeq" id="WP_015102124.1">
    <property type="nucleotide sequence ID" value="NC_019673.1"/>
</dbReference>
<dbReference type="EMBL" id="HE804045">
    <property type="protein sequence ID" value="CCH32012.1"/>
    <property type="molecule type" value="Genomic_DNA"/>
</dbReference>
<dbReference type="HOGENOM" id="CLU_140929_0_0_11"/>
<dbReference type="Gene3D" id="3.10.450.50">
    <property type="match status" value="1"/>
</dbReference>
<proteinExistence type="predicted"/>
<evidence type="ECO:0000313" key="3">
    <source>
        <dbReference type="Proteomes" id="UP000006281"/>
    </source>
</evidence>
<dbReference type="Proteomes" id="UP000006281">
    <property type="component" value="Chromosome"/>
</dbReference>
<accession>K0K349</accession>
<feature type="domain" description="SnoaL-like" evidence="1">
    <location>
        <begin position="8"/>
        <end position="126"/>
    </location>
</feature>
<dbReference type="AlphaFoldDB" id="K0K349"/>
<dbReference type="eggNOG" id="COG3631">
    <property type="taxonomic scope" value="Bacteria"/>
</dbReference>
<gene>
    <name evidence="2" type="ordered locus">BN6_47340</name>
</gene>
<dbReference type="PATRIC" id="fig|1179773.3.peg.4744"/>
<keyword evidence="3" id="KW-1185">Reference proteome</keyword>
<dbReference type="KEGG" id="sesp:BN6_47340"/>
<dbReference type="SUPFAM" id="SSF54427">
    <property type="entry name" value="NTF2-like"/>
    <property type="match status" value="1"/>
</dbReference>
<dbReference type="InterPro" id="IPR037401">
    <property type="entry name" value="SnoaL-like"/>
</dbReference>
<evidence type="ECO:0000313" key="2">
    <source>
        <dbReference type="EMBL" id="CCH32012.1"/>
    </source>
</evidence>
<protein>
    <recommendedName>
        <fullName evidence="1">SnoaL-like domain-containing protein</fullName>
    </recommendedName>
</protein>
<name>K0K349_SACES</name>
<dbReference type="BioCyc" id="SESP1179773:BN6_RS22910-MONOMER"/>
<evidence type="ECO:0000259" key="1">
    <source>
        <dbReference type="Pfam" id="PF13577"/>
    </source>
</evidence>